<gene>
    <name evidence="1" type="ORF">SD70_24610</name>
</gene>
<name>A0ABR5ACD7_9BACL</name>
<dbReference type="RefSeq" id="WP_041050591.1">
    <property type="nucleotide sequence ID" value="NZ_JXAK01000053.1"/>
</dbReference>
<protein>
    <submittedName>
        <fullName evidence="1">Uncharacterized protein</fullName>
    </submittedName>
</protein>
<keyword evidence="2" id="KW-1185">Reference proteome</keyword>
<evidence type="ECO:0000313" key="2">
    <source>
        <dbReference type="Proteomes" id="UP000031967"/>
    </source>
</evidence>
<organism evidence="1 2">
    <name type="scientific">Gordoniibacillus kamchatkensis</name>
    <dbReference type="NCBI Taxonomy" id="1590651"/>
    <lineage>
        <taxon>Bacteria</taxon>
        <taxon>Bacillati</taxon>
        <taxon>Bacillota</taxon>
        <taxon>Bacilli</taxon>
        <taxon>Bacillales</taxon>
        <taxon>Paenibacillaceae</taxon>
        <taxon>Gordoniibacillus</taxon>
    </lineage>
</organism>
<dbReference type="EMBL" id="JXAK01000053">
    <property type="protein sequence ID" value="KIL38714.1"/>
    <property type="molecule type" value="Genomic_DNA"/>
</dbReference>
<reference evidence="1 2" key="1">
    <citation type="submission" date="2014-12" db="EMBL/GenBank/DDBJ databases">
        <title>Draft genome sequence of Paenibacillus kamchatkensis strain B-2647.</title>
        <authorList>
            <person name="Karlyshev A.V."/>
            <person name="Kudryashova E.B."/>
        </authorList>
    </citation>
    <scope>NUCLEOTIDE SEQUENCE [LARGE SCALE GENOMIC DNA]</scope>
    <source>
        <strain evidence="1 2">VKM B-2647</strain>
    </source>
</reference>
<accession>A0ABR5ACD7</accession>
<dbReference type="Proteomes" id="UP000031967">
    <property type="component" value="Unassembled WGS sequence"/>
</dbReference>
<sequence length="153" mass="15190">MGKMTQHRRQPRQTAHLPAAVTPEDCRRLLGVPICAVLKDGSVYCGTIAGIENEEIVMHGVRSGMRVSRNANQAKAQIAALGGLGSLFGGAAPGAAAAAGASGAGGGLLGGMGNALGGLFGGGGGGFGGIGNWLRIGMGVVQFIFPLLKGFGF</sequence>
<evidence type="ECO:0000313" key="1">
    <source>
        <dbReference type="EMBL" id="KIL38714.1"/>
    </source>
</evidence>
<proteinExistence type="predicted"/>
<comment type="caution">
    <text evidence="1">The sequence shown here is derived from an EMBL/GenBank/DDBJ whole genome shotgun (WGS) entry which is preliminary data.</text>
</comment>